<proteinExistence type="predicted"/>
<dbReference type="Proteomes" id="UP000077177">
    <property type="component" value="Chromosome"/>
</dbReference>
<sequence length="297" mass="33380">MLNNAKAQSVTLLKTEYLENYPSASGIEYNNGKLYIMGDDATQLLVLTTDYKPIDSVTIFQQSGKRIHYSIKPDLESLTFCKYKGEKYLVATASFSSEKRNTLYAFPENNLSRYKTISTIIPIHYLKKIGISEPNIEGSAVINKQVVISNRANFNNRTNYLVSIPIKKRSLKKYTHWKKSAVAFQNLVNTVGISGLEYSHENDLLFFTASTEITKSATEDGAIGESYLGYFNNYSNKTCKASIAPDKLINLSKELKIGNQKIEGVCIESHEGNTYFLHLVADNDDGRSTLYKVKLTL</sequence>
<dbReference type="EMBL" id="CP011390">
    <property type="protein sequence ID" value="ANE49882.1"/>
    <property type="molecule type" value="Genomic_DNA"/>
</dbReference>
<evidence type="ECO:0008006" key="3">
    <source>
        <dbReference type="Google" id="ProtNLM"/>
    </source>
</evidence>
<keyword evidence="2" id="KW-1185">Reference proteome</keyword>
<name>A0A172TSB5_9BACT</name>
<protein>
    <recommendedName>
        <fullName evidence="3">Phytase-like domain-containing protein</fullName>
    </recommendedName>
</protein>
<accession>A0A172TSB5</accession>
<reference evidence="2" key="1">
    <citation type="submission" date="2015-01" db="EMBL/GenBank/DDBJ databases">
        <title>Flavisolibacter sp./LCS9/ whole genome sequencing.</title>
        <authorList>
            <person name="Kim M.K."/>
            <person name="Srinivasan S."/>
            <person name="Lee J.-J."/>
        </authorList>
    </citation>
    <scope>NUCLEOTIDE SEQUENCE [LARGE SCALE GENOMIC DNA]</scope>
    <source>
        <strain evidence="2">LCS9</strain>
    </source>
</reference>
<dbReference type="Pfam" id="PF22000">
    <property type="entry name" value="DUF6929"/>
    <property type="match status" value="1"/>
</dbReference>
<dbReference type="AlphaFoldDB" id="A0A172TSB5"/>
<reference evidence="1 2" key="2">
    <citation type="journal article" date="2016" name="Int. J. Syst. Evol. Microbiol.">
        <title>Flavisolibacter tropicus sp. nov., isolated from tropical soil.</title>
        <authorList>
            <person name="Lee J.J."/>
            <person name="Kang M.S."/>
            <person name="Kim G.S."/>
            <person name="Lee C.S."/>
            <person name="Lim S."/>
            <person name="Lee J."/>
            <person name="Roh S.H."/>
            <person name="Kang H."/>
            <person name="Ha J.M."/>
            <person name="Bae S."/>
            <person name="Jung H.Y."/>
            <person name="Kim M.K."/>
        </authorList>
    </citation>
    <scope>NUCLEOTIDE SEQUENCE [LARGE SCALE GENOMIC DNA]</scope>
    <source>
        <strain evidence="1 2">LCS9</strain>
    </source>
</reference>
<evidence type="ECO:0000313" key="1">
    <source>
        <dbReference type="EMBL" id="ANE49882.1"/>
    </source>
</evidence>
<dbReference type="InterPro" id="IPR053851">
    <property type="entry name" value="DUF6929"/>
</dbReference>
<organism evidence="1 2">
    <name type="scientific">Flavisolibacter tropicus</name>
    <dbReference type="NCBI Taxonomy" id="1492898"/>
    <lineage>
        <taxon>Bacteria</taxon>
        <taxon>Pseudomonadati</taxon>
        <taxon>Bacteroidota</taxon>
        <taxon>Chitinophagia</taxon>
        <taxon>Chitinophagales</taxon>
        <taxon>Chitinophagaceae</taxon>
        <taxon>Flavisolibacter</taxon>
    </lineage>
</organism>
<dbReference type="STRING" id="1492898.SY85_04630"/>
<gene>
    <name evidence="1" type="ORF">SY85_04630</name>
</gene>
<dbReference type="KEGG" id="fla:SY85_04630"/>
<evidence type="ECO:0000313" key="2">
    <source>
        <dbReference type="Proteomes" id="UP000077177"/>
    </source>
</evidence>